<evidence type="ECO:0000313" key="1">
    <source>
        <dbReference type="EMBL" id="KKN22790.1"/>
    </source>
</evidence>
<gene>
    <name evidence="1" type="ORF">LCGC14_0911520</name>
</gene>
<dbReference type="EMBL" id="LAZR01003030">
    <property type="protein sequence ID" value="KKN22790.1"/>
    <property type="molecule type" value="Genomic_DNA"/>
</dbReference>
<name>A0A0F9NTM3_9ZZZZ</name>
<comment type="caution">
    <text evidence="1">The sequence shown here is derived from an EMBL/GenBank/DDBJ whole genome shotgun (WGS) entry which is preliminary data.</text>
</comment>
<accession>A0A0F9NTM3</accession>
<sequence>MKDFRVAKWRLGNIFTPTHITYKNESLLCNKVYPHDFKVIIVNQSVVIDNVGCAFCIEKFGEIMLSRYGRSEIEKPITLRLGM</sequence>
<reference evidence="1" key="1">
    <citation type="journal article" date="2015" name="Nature">
        <title>Complex archaea that bridge the gap between prokaryotes and eukaryotes.</title>
        <authorList>
            <person name="Spang A."/>
            <person name="Saw J.H."/>
            <person name="Jorgensen S.L."/>
            <person name="Zaremba-Niedzwiedzka K."/>
            <person name="Martijn J."/>
            <person name="Lind A.E."/>
            <person name="van Eijk R."/>
            <person name="Schleper C."/>
            <person name="Guy L."/>
            <person name="Ettema T.J."/>
        </authorList>
    </citation>
    <scope>NUCLEOTIDE SEQUENCE</scope>
</reference>
<organism evidence="1">
    <name type="scientific">marine sediment metagenome</name>
    <dbReference type="NCBI Taxonomy" id="412755"/>
    <lineage>
        <taxon>unclassified sequences</taxon>
        <taxon>metagenomes</taxon>
        <taxon>ecological metagenomes</taxon>
    </lineage>
</organism>
<proteinExistence type="predicted"/>
<dbReference type="AlphaFoldDB" id="A0A0F9NTM3"/>
<protein>
    <submittedName>
        <fullName evidence="1">Uncharacterized protein</fullName>
    </submittedName>
</protein>